<evidence type="ECO:0000256" key="10">
    <source>
        <dbReference type="SAM" id="SignalP"/>
    </source>
</evidence>
<reference evidence="12 13" key="1">
    <citation type="submission" date="2016-08" db="EMBL/GenBank/DDBJ databases">
        <authorList>
            <person name="Seilhamer J.J."/>
        </authorList>
    </citation>
    <scope>NUCLEOTIDE SEQUENCE [LARGE SCALE GENOMIC DNA]</scope>
    <source>
        <strain evidence="12 13">A37T2</strain>
    </source>
</reference>
<dbReference type="Proteomes" id="UP000242818">
    <property type="component" value="Unassembled WGS sequence"/>
</dbReference>
<dbReference type="Pfam" id="PF03544">
    <property type="entry name" value="TonB_C"/>
    <property type="match status" value="1"/>
</dbReference>
<evidence type="ECO:0000256" key="5">
    <source>
        <dbReference type="ARBA" id="ARBA00022519"/>
    </source>
</evidence>
<dbReference type="Gene3D" id="3.30.1150.10">
    <property type="match status" value="1"/>
</dbReference>
<keyword evidence="13" id="KW-1185">Reference proteome</keyword>
<dbReference type="RefSeq" id="WP_089711344.1">
    <property type="nucleotide sequence ID" value="NZ_FMAR01000005.1"/>
</dbReference>
<evidence type="ECO:0000313" key="12">
    <source>
        <dbReference type="EMBL" id="SCC27062.1"/>
    </source>
</evidence>
<dbReference type="InterPro" id="IPR037682">
    <property type="entry name" value="TonB_C"/>
</dbReference>
<keyword evidence="3" id="KW-0813">Transport</keyword>
<evidence type="ECO:0000256" key="4">
    <source>
        <dbReference type="ARBA" id="ARBA00022475"/>
    </source>
</evidence>
<keyword evidence="6" id="KW-0812">Transmembrane</keyword>
<dbReference type="PANTHER" id="PTHR33446">
    <property type="entry name" value="PROTEIN TONB-RELATED"/>
    <property type="match status" value="1"/>
</dbReference>
<dbReference type="STRING" id="1335309.GA0116948_105100"/>
<evidence type="ECO:0000256" key="6">
    <source>
        <dbReference type="ARBA" id="ARBA00022692"/>
    </source>
</evidence>
<dbReference type="GO" id="GO:0031992">
    <property type="term" value="F:energy transducer activity"/>
    <property type="evidence" value="ECO:0007669"/>
    <property type="project" value="TreeGrafter"/>
</dbReference>
<dbReference type="AlphaFoldDB" id="A0A1C4D6U8"/>
<feature type="chain" id="PRO_5008690320" evidence="10">
    <location>
        <begin position="21"/>
        <end position="191"/>
    </location>
</feature>
<evidence type="ECO:0000256" key="9">
    <source>
        <dbReference type="ARBA" id="ARBA00023136"/>
    </source>
</evidence>
<evidence type="ECO:0000259" key="11">
    <source>
        <dbReference type="PROSITE" id="PS52015"/>
    </source>
</evidence>
<feature type="domain" description="TonB C-terminal" evidence="11">
    <location>
        <begin position="99"/>
        <end position="191"/>
    </location>
</feature>
<keyword evidence="9" id="KW-0472">Membrane</keyword>
<dbReference type="InterPro" id="IPR051045">
    <property type="entry name" value="TonB-dependent_transducer"/>
</dbReference>
<organism evidence="12 13">
    <name type="scientific">Chitinophaga costaii</name>
    <dbReference type="NCBI Taxonomy" id="1335309"/>
    <lineage>
        <taxon>Bacteria</taxon>
        <taxon>Pseudomonadati</taxon>
        <taxon>Bacteroidota</taxon>
        <taxon>Chitinophagia</taxon>
        <taxon>Chitinophagales</taxon>
        <taxon>Chitinophagaceae</taxon>
        <taxon>Chitinophaga</taxon>
    </lineage>
</organism>
<name>A0A1C4D6U8_9BACT</name>
<accession>A0A1C4D6U8</accession>
<keyword evidence="8" id="KW-1133">Transmembrane helix</keyword>
<dbReference type="SUPFAM" id="SSF74653">
    <property type="entry name" value="TolA/TonB C-terminal domain"/>
    <property type="match status" value="1"/>
</dbReference>
<comment type="subcellular location">
    <subcellularLocation>
        <location evidence="1">Cell inner membrane</location>
        <topology evidence="1">Single-pass membrane protein</topology>
        <orientation evidence="1">Periplasmic side</orientation>
    </subcellularLocation>
</comment>
<keyword evidence="4" id="KW-1003">Cell membrane</keyword>
<keyword evidence="5" id="KW-0997">Cell inner membrane</keyword>
<dbReference type="GO" id="GO:0015031">
    <property type="term" value="P:protein transport"/>
    <property type="evidence" value="ECO:0007669"/>
    <property type="project" value="UniProtKB-KW"/>
</dbReference>
<feature type="signal peptide" evidence="10">
    <location>
        <begin position="1"/>
        <end position="20"/>
    </location>
</feature>
<evidence type="ECO:0000256" key="7">
    <source>
        <dbReference type="ARBA" id="ARBA00022927"/>
    </source>
</evidence>
<evidence type="ECO:0000313" key="13">
    <source>
        <dbReference type="Proteomes" id="UP000242818"/>
    </source>
</evidence>
<dbReference type="OrthoDB" id="1039448at2"/>
<dbReference type="EMBL" id="FMAR01000005">
    <property type="protein sequence ID" value="SCC27062.1"/>
    <property type="molecule type" value="Genomic_DNA"/>
</dbReference>
<sequence length="191" mass="21069">MKISLLLLTSCLLFSCTAASQSNGWVTPAYLHAIPTDSIASVQVYDHSEELVTRGGLHYKAPYQAPVVTWMADSSATFYKTPDGDTIFVYLPYLPTFPGGQEALLKYFSQELHYPKMAADNGIVGTLRLQFVVTAQGNIRDLKYIGQPTGGGLEEEAFRVIKRMPHWLPGTVHGHPVAVQVIIPLHIDPQE</sequence>
<dbReference type="InterPro" id="IPR006260">
    <property type="entry name" value="TonB/TolA_C"/>
</dbReference>
<evidence type="ECO:0000256" key="2">
    <source>
        <dbReference type="ARBA" id="ARBA00006555"/>
    </source>
</evidence>
<keyword evidence="10" id="KW-0732">Signal</keyword>
<comment type="similarity">
    <text evidence="2">Belongs to the TonB family.</text>
</comment>
<dbReference type="PROSITE" id="PS51257">
    <property type="entry name" value="PROKAR_LIPOPROTEIN"/>
    <property type="match status" value="1"/>
</dbReference>
<dbReference type="PANTHER" id="PTHR33446:SF2">
    <property type="entry name" value="PROTEIN TONB"/>
    <property type="match status" value="1"/>
</dbReference>
<protein>
    <submittedName>
        <fullName evidence="12">TonB family C-terminal domain-containing protein</fullName>
    </submittedName>
</protein>
<evidence type="ECO:0000256" key="3">
    <source>
        <dbReference type="ARBA" id="ARBA00022448"/>
    </source>
</evidence>
<evidence type="ECO:0000256" key="8">
    <source>
        <dbReference type="ARBA" id="ARBA00022989"/>
    </source>
</evidence>
<dbReference type="GO" id="GO:0055085">
    <property type="term" value="P:transmembrane transport"/>
    <property type="evidence" value="ECO:0007669"/>
    <property type="project" value="InterPro"/>
</dbReference>
<proteinExistence type="inferred from homology"/>
<dbReference type="GO" id="GO:0098797">
    <property type="term" value="C:plasma membrane protein complex"/>
    <property type="evidence" value="ECO:0007669"/>
    <property type="project" value="TreeGrafter"/>
</dbReference>
<dbReference type="NCBIfam" id="TIGR01352">
    <property type="entry name" value="tonB_Cterm"/>
    <property type="match status" value="1"/>
</dbReference>
<gene>
    <name evidence="12" type="ORF">GA0116948_105100</name>
</gene>
<dbReference type="PROSITE" id="PS52015">
    <property type="entry name" value="TONB_CTD"/>
    <property type="match status" value="1"/>
</dbReference>
<evidence type="ECO:0000256" key="1">
    <source>
        <dbReference type="ARBA" id="ARBA00004383"/>
    </source>
</evidence>
<keyword evidence="7" id="KW-0653">Protein transport</keyword>